<dbReference type="InterPro" id="IPR050631">
    <property type="entry name" value="PheA/TfdB_FAD_monoxygenase"/>
</dbReference>
<dbReference type="PRINTS" id="PR00420">
    <property type="entry name" value="RNGMNOXGNASE"/>
</dbReference>
<keyword evidence="1" id="KW-0560">Oxidoreductase</keyword>
<evidence type="ECO:0000256" key="2">
    <source>
        <dbReference type="ARBA" id="ARBA00023027"/>
    </source>
</evidence>
<dbReference type="Proteomes" id="UP000676853">
    <property type="component" value="Unassembled WGS sequence"/>
</dbReference>
<evidence type="ECO:0000313" key="4">
    <source>
        <dbReference type="EMBL" id="MBS4103291.1"/>
    </source>
</evidence>
<keyword evidence="4" id="KW-0503">Monooxygenase</keyword>
<evidence type="ECO:0000256" key="1">
    <source>
        <dbReference type="ARBA" id="ARBA00023002"/>
    </source>
</evidence>
<dbReference type="RefSeq" id="WP_212554719.1">
    <property type="nucleotide sequence ID" value="NZ_JAGXOE010000058.1"/>
</dbReference>
<keyword evidence="2" id="KW-0520">NAD</keyword>
<name>A0ABS5NG65_TSUPA</name>
<gene>
    <name evidence="4" type="ORF">KFZ73_18855</name>
</gene>
<dbReference type="Pfam" id="PF01494">
    <property type="entry name" value="FAD_binding_3"/>
    <property type="match status" value="2"/>
</dbReference>
<dbReference type="Gene3D" id="3.30.9.20">
    <property type="match status" value="1"/>
</dbReference>
<comment type="caution">
    <text evidence="4">The sequence shown here is derived from an EMBL/GenBank/DDBJ whole genome shotgun (WGS) entry which is preliminary data.</text>
</comment>
<dbReference type="EMBL" id="JAGXOE010000058">
    <property type="protein sequence ID" value="MBS4103291.1"/>
    <property type="molecule type" value="Genomic_DNA"/>
</dbReference>
<dbReference type="Gene3D" id="3.50.50.60">
    <property type="entry name" value="FAD/NAD(P)-binding domain"/>
    <property type="match status" value="1"/>
</dbReference>
<evidence type="ECO:0000313" key="5">
    <source>
        <dbReference type="Proteomes" id="UP000676853"/>
    </source>
</evidence>
<feature type="domain" description="FAD-binding" evidence="3">
    <location>
        <begin position="5"/>
        <end position="125"/>
    </location>
</feature>
<dbReference type="PANTHER" id="PTHR43476:SF4">
    <property type="entry name" value="BLR0106 PROTEIN"/>
    <property type="match status" value="1"/>
</dbReference>
<keyword evidence="5" id="KW-1185">Reference proteome</keyword>
<sequence length="512" mass="55039">MTKRTVAIIGGGPAGLAAARLIRLRDPESAVTVYERADSSTGTFGFGVGLTEATMRNVASADPETADRMRAASHAGHNLVLRTEGREVHLHGARNLAIGRAILLDVLTRAAEEVGVDIRMGARVDVSDLNADVIVAADGARSAVREKLQAELGVNVTYGSLHYMWCGTDFAVDNANFTWRSRGDDLFVVHAYPYTEDRSTFLIEADARTWESAGLAENDRAVAPGESDRRSLALLEDVFAEELKGRALLANRTRWAQFPTVSLERWSAGNVVLLGDAAHTAHYTIGSGTKLALEDAIALADALGTHDDVGEAFAAYEAARRPGVDRFKHLAARSQAWWSSFRERSGERPEEIALSYMTRAGNIGVRDYAVEYPENTGLALAHLGEAPVGEPDALDDWVLSRPLATEALTAPSRTVTRAQLPGGATRVVEWTGGDVWGTEHEAVVDELSKAPEPVIVLSGAPEPAAVGARIDIGERVRWDGRHTVIIEIPESLRSEAAAAVAARRADAVIMTE</sequence>
<dbReference type="InterPro" id="IPR002938">
    <property type="entry name" value="FAD-bd"/>
</dbReference>
<organism evidence="4 5">
    <name type="scientific">Tsukamurella paurometabola</name>
    <name type="common">Corynebacterium paurometabolum</name>
    <dbReference type="NCBI Taxonomy" id="2061"/>
    <lineage>
        <taxon>Bacteria</taxon>
        <taxon>Bacillati</taxon>
        <taxon>Actinomycetota</taxon>
        <taxon>Actinomycetes</taxon>
        <taxon>Mycobacteriales</taxon>
        <taxon>Tsukamurellaceae</taxon>
        <taxon>Tsukamurella</taxon>
    </lineage>
</organism>
<dbReference type="SUPFAM" id="SSF51905">
    <property type="entry name" value="FAD/NAD(P)-binding domain"/>
    <property type="match status" value="1"/>
</dbReference>
<evidence type="ECO:0000259" key="3">
    <source>
        <dbReference type="Pfam" id="PF01494"/>
    </source>
</evidence>
<accession>A0ABS5NG65</accession>
<protein>
    <submittedName>
        <fullName evidence="4">FAD-dependent monooxygenase</fullName>
    </submittedName>
</protein>
<feature type="domain" description="FAD-binding" evidence="3">
    <location>
        <begin position="128"/>
        <end position="322"/>
    </location>
</feature>
<proteinExistence type="predicted"/>
<dbReference type="PANTHER" id="PTHR43476">
    <property type="entry name" value="3-(3-HYDROXY-PHENYL)PROPIONATE/3-HYDROXYCINNAMIC ACID HYDROXYLASE"/>
    <property type="match status" value="1"/>
</dbReference>
<reference evidence="4 5" key="1">
    <citation type="submission" date="2021-04" db="EMBL/GenBank/DDBJ databases">
        <title>Whole genome sequence analysis of a thiophenic sulfur metabolizing bacteria.</title>
        <authorList>
            <person name="Akhtar N."/>
            <person name="Akram J."/>
            <person name="Aslam A."/>
        </authorList>
    </citation>
    <scope>NUCLEOTIDE SEQUENCE [LARGE SCALE GENOMIC DNA]</scope>
    <source>
        <strain evidence="4 5">3OW</strain>
    </source>
</reference>
<dbReference type="InterPro" id="IPR036188">
    <property type="entry name" value="FAD/NAD-bd_sf"/>
</dbReference>
<dbReference type="GO" id="GO:0004497">
    <property type="term" value="F:monooxygenase activity"/>
    <property type="evidence" value="ECO:0007669"/>
    <property type="project" value="UniProtKB-KW"/>
</dbReference>